<proteinExistence type="predicted"/>
<dbReference type="AlphaFoldDB" id="A0A9Q0K8V9"/>
<sequence length="150" mass="16683">MAAFAYQQMLSSSLGIDIVVTVHVIDRLCKSGTYHKCESPCCEEAHELIPVVEEVVFGFVDDSSILELQLNSSLPLRTEQIDSILEVPVGPTFDHGVTVHKTILVKDAQHVLTNGNQYSLVDSAHYFSLQDDQVSLFNGEIEGNQYFFGY</sequence>
<evidence type="ECO:0000313" key="1">
    <source>
        <dbReference type="EMBL" id="KAJ4965991.1"/>
    </source>
</evidence>
<evidence type="ECO:0000313" key="2">
    <source>
        <dbReference type="Proteomes" id="UP001141806"/>
    </source>
</evidence>
<accession>A0A9Q0K8V9</accession>
<organism evidence="1 2">
    <name type="scientific">Protea cynaroides</name>
    <dbReference type="NCBI Taxonomy" id="273540"/>
    <lineage>
        <taxon>Eukaryota</taxon>
        <taxon>Viridiplantae</taxon>
        <taxon>Streptophyta</taxon>
        <taxon>Embryophyta</taxon>
        <taxon>Tracheophyta</taxon>
        <taxon>Spermatophyta</taxon>
        <taxon>Magnoliopsida</taxon>
        <taxon>Proteales</taxon>
        <taxon>Proteaceae</taxon>
        <taxon>Protea</taxon>
    </lineage>
</organism>
<name>A0A9Q0K8V9_9MAGN</name>
<dbReference type="Proteomes" id="UP001141806">
    <property type="component" value="Unassembled WGS sequence"/>
</dbReference>
<comment type="caution">
    <text evidence="1">The sequence shown here is derived from an EMBL/GenBank/DDBJ whole genome shotgun (WGS) entry which is preliminary data.</text>
</comment>
<dbReference type="EMBL" id="JAMYWD010000007">
    <property type="protein sequence ID" value="KAJ4965991.1"/>
    <property type="molecule type" value="Genomic_DNA"/>
</dbReference>
<gene>
    <name evidence="1" type="ORF">NE237_017840</name>
</gene>
<keyword evidence="2" id="KW-1185">Reference proteome</keyword>
<protein>
    <submittedName>
        <fullName evidence="1">Uncharacterized protein</fullName>
    </submittedName>
</protein>
<reference evidence="1" key="1">
    <citation type="journal article" date="2023" name="Plant J.">
        <title>The genome of the king protea, Protea cynaroides.</title>
        <authorList>
            <person name="Chang J."/>
            <person name="Duong T.A."/>
            <person name="Schoeman C."/>
            <person name="Ma X."/>
            <person name="Roodt D."/>
            <person name="Barker N."/>
            <person name="Li Z."/>
            <person name="Van de Peer Y."/>
            <person name="Mizrachi E."/>
        </authorList>
    </citation>
    <scope>NUCLEOTIDE SEQUENCE</scope>
    <source>
        <tissue evidence="1">Young leaves</tissue>
    </source>
</reference>